<dbReference type="PANTHER" id="PTHR43179">
    <property type="entry name" value="RHAMNOSYLTRANSFERASE WBBL"/>
    <property type="match status" value="1"/>
</dbReference>
<keyword evidence="3" id="KW-1185">Reference proteome</keyword>
<organism evidence="2 3">
    <name type="scientific">Blastococcus colisei</name>
    <dbReference type="NCBI Taxonomy" id="1564162"/>
    <lineage>
        <taxon>Bacteria</taxon>
        <taxon>Bacillati</taxon>
        <taxon>Actinomycetota</taxon>
        <taxon>Actinomycetes</taxon>
        <taxon>Geodermatophilales</taxon>
        <taxon>Geodermatophilaceae</taxon>
        <taxon>Blastococcus</taxon>
    </lineage>
</organism>
<reference evidence="2 3" key="1">
    <citation type="submission" date="2019-06" db="EMBL/GenBank/DDBJ databases">
        <title>Sequencing the genomes of 1000 actinobacteria strains.</title>
        <authorList>
            <person name="Klenk H.-P."/>
        </authorList>
    </citation>
    <scope>NUCLEOTIDE SEQUENCE [LARGE SCALE GENOMIC DNA]</scope>
    <source>
        <strain evidence="2 3">DSM 46837</strain>
    </source>
</reference>
<evidence type="ECO:0000313" key="3">
    <source>
        <dbReference type="Proteomes" id="UP000319865"/>
    </source>
</evidence>
<dbReference type="CDD" id="cd04186">
    <property type="entry name" value="GT_2_like_c"/>
    <property type="match status" value="1"/>
</dbReference>
<dbReference type="RefSeq" id="WP_142027826.1">
    <property type="nucleotide sequence ID" value="NZ_VFQE01000002.1"/>
</dbReference>
<dbReference type="SUPFAM" id="SSF53448">
    <property type="entry name" value="Nucleotide-diphospho-sugar transferases"/>
    <property type="match status" value="1"/>
</dbReference>
<dbReference type="Gene3D" id="3.90.550.10">
    <property type="entry name" value="Spore Coat Polysaccharide Biosynthesis Protein SpsA, Chain A"/>
    <property type="match status" value="1"/>
</dbReference>
<dbReference type="OrthoDB" id="7665907at2"/>
<proteinExistence type="predicted"/>
<evidence type="ECO:0000259" key="1">
    <source>
        <dbReference type="Pfam" id="PF00535"/>
    </source>
</evidence>
<name>A0A543P1H3_9ACTN</name>
<dbReference type="InterPro" id="IPR029044">
    <property type="entry name" value="Nucleotide-diphossugar_trans"/>
</dbReference>
<protein>
    <recommendedName>
        <fullName evidence="1">Glycosyltransferase 2-like domain-containing protein</fullName>
    </recommendedName>
</protein>
<comment type="caution">
    <text evidence="2">The sequence shown here is derived from an EMBL/GenBank/DDBJ whole genome shotgun (WGS) entry which is preliminary data.</text>
</comment>
<feature type="domain" description="Glycosyltransferase 2-like" evidence="1">
    <location>
        <begin position="5"/>
        <end position="135"/>
    </location>
</feature>
<dbReference type="EMBL" id="VFQE01000002">
    <property type="protein sequence ID" value="TQN37937.1"/>
    <property type="molecule type" value="Genomic_DNA"/>
</dbReference>
<dbReference type="Proteomes" id="UP000319865">
    <property type="component" value="Unassembled WGS sequence"/>
</dbReference>
<evidence type="ECO:0000313" key="2">
    <source>
        <dbReference type="EMBL" id="TQN37937.1"/>
    </source>
</evidence>
<dbReference type="Pfam" id="PF00535">
    <property type="entry name" value="Glycos_transf_2"/>
    <property type="match status" value="1"/>
</dbReference>
<dbReference type="AlphaFoldDB" id="A0A543P1H3"/>
<dbReference type="PANTHER" id="PTHR43179:SF7">
    <property type="entry name" value="RHAMNOSYLTRANSFERASE WBBL"/>
    <property type="match status" value="1"/>
</dbReference>
<sequence>MPELSVLLVTYNSGRHIDACLESLLQALDGIDSEILVHDNGSTDDTLDRLRRYPQAAVEEGTTNLGFAAACNLLGQRSRGRYLWFLNPDTKVHAAAARRLVEAADQRPDAGLYGARTITPGGRTVMASAQGRMTLWSLMCFATGMTTLAPSRRWSDPESMPGWDRLTSRPVPALSGGALMVGRDAWLRLGGFDSRYFMYAEDIDLCQRARRAGFLPYFVSEAIVEHEVGGSSSAGGKLVLLHRGKVTFLKKLWPPWQAYIGVHLLLAGVALRAAASRVGLFPESPGRSSGSAWQEAWRRRDEWRLGWEGAAE</sequence>
<gene>
    <name evidence="2" type="ORF">FHU33_4610</name>
</gene>
<dbReference type="InterPro" id="IPR001173">
    <property type="entry name" value="Glyco_trans_2-like"/>
</dbReference>
<accession>A0A543P1H3</accession>